<keyword evidence="5 9" id="KW-0418">Kinase</keyword>
<dbReference type="SMART" id="SM00304">
    <property type="entry name" value="HAMP"/>
    <property type="match status" value="1"/>
</dbReference>
<dbReference type="InterPro" id="IPR010559">
    <property type="entry name" value="Sig_transdc_His_kin_internal"/>
</dbReference>
<protein>
    <submittedName>
        <fullName evidence="9">Sensor histidine kinase</fullName>
        <ecNumber evidence="9">2.7.13.3</ecNumber>
    </submittedName>
</protein>
<evidence type="ECO:0000313" key="9">
    <source>
        <dbReference type="EMBL" id="MFC4598369.1"/>
    </source>
</evidence>
<evidence type="ECO:0000256" key="6">
    <source>
        <dbReference type="ARBA" id="ARBA00023136"/>
    </source>
</evidence>
<dbReference type="InterPro" id="IPR050640">
    <property type="entry name" value="Bact_2-comp_sensor_kinase"/>
</dbReference>
<reference evidence="10" key="1">
    <citation type="journal article" date="2019" name="Int. J. Syst. Evol. Microbiol.">
        <title>The Global Catalogue of Microorganisms (GCM) 10K type strain sequencing project: providing services to taxonomists for standard genome sequencing and annotation.</title>
        <authorList>
            <consortium name="The Broad Institute Genomics Platform"/>
            <consortium name="The Broad Institute Genome Sequencing Center for Infectious Disease"/>
            <person name="Wu L."/>
            <person name="Ma J."/>
        </authorList>
    </citation>
    <scope>NUCLEOTIDE SEQUENCE [LARGE SCALE GENOMIC DNA]</scope>
    <source>
        <strain evidence="10">CCUG 49571</strain>
    </source>
</reference>
<evidence type="ECO:0000256" key="3">
    <source>
        <dbReference type="ARBA" id="ARBA00022553"/>
    </source>
</evidence>
<keyword evidence="7" id="KW-0812">Transmembrane</keyword>
<dbReference type="SUPFAM" id="SSF158472">
    <property type="entry name" value="HAMP domain-like"/>
    <property type="match status" value="1"/>
</dbReference>
<dbReference type="SUPFAM" id="SSF55874">
    <property type="entry name" value="ATPase domain of HSP90 chaperone/DNA topoisomerase II/histidine kinase"/>
    <property type="match status" value="1"/>
</dbReference>
<keyword evidence="7" id="KW-1133">Transmembrane helix</keyword>
<dbReference type="Gene3D" id="3.30.565.10">
    <property type="entry name" value="Histidine kinase-like ATPase, C-terminal domain"/>
    <property type="match status" value="1"/>
</dbReference>
<evidence type="ECO:0000259" key="8">
    <source>
        <dbReference type="PROSITE" id="PS50885"/>
    </source>
</evidence>
<comment type="caution">
    <text evidence="9">The sequence shown here is derived from an EMBL/GenBank/DDBJ whole genome shotgun (WGS) entry which is preliminary data.</text>
</comment>
<dbReference type="CDD" id="cd06225">
    <property type="entry name" value="HAMP"/>
    <property type="match status" value="1"/>
</dbReference>
<dbReference type="EMBL" id="JBHSEP010000005">
    <property type="protein sequence ID" value="MFC4598369.1"/>
    <property type="molecule type" value="Genomic_DNA"/>
</dbReference>
<dbReference type="Gene3D" id="6.10.340.10">
    <property type="match status" value="1"/>
</dbReference>
<dbReference type="InterPro" id="IPR036890">
    <property type="entry name" value="HATPase_C_sf"/>
</dbReference>
<accession>A0ABV9FB14</accession>
<dbReference type="Pfam" id="PF00672">
    <property type="entry name" value="HAMP"/>
    <property type="match status" value="1"/>
</dbReference>
<gene>
    <name evidence="9" type="ORF">ACFO3S_08985</name>
</gene>
<evidence type="ECO:0000256" key="1">
    <source>
        <dbReference type="ARBA" id="ARBA00004651"/>
    </source>
</evidence>
<evidence type="ECO:0000313" key="10">
    <source>
        <dbReference type="Proteomes" id="UP001596028"/>
    </source>
</evidence>
<dbReference type="RefSeq" id="WP_378094555.1">
    <property type="nucleotide sequence ID" value="NZ_JBHSEP010000005.1"/>
</dbReference>
<evidence type="ECO:0000256" key="5">
    <source>
        <dbReference type="ARBA" id="ARBA00022777"/>
    </source>
</evidence>
<keyword evidence="6 7" id="KW-0472">Membrane</keyword>
<proteinExistence type="predicted"/>
<dbReference type="Pfam" id="PF06580">
    <property type="entry name" value="His_kinase"/>
    <property type="match status" value="1"/>
</dbReference>
<dbReference type="Proteomes" id="UP001596028">
    <property type="component" value="Unassembled WGS sequence"/>
</dbReference>
<keyword evidence="4 9" id="KW-0808">Transferase</keyword>
<feature type="transmembrane region" description="Helical" evidence="7">
    <location>
        <begin position="287"/>
        <end position="307"/>
    </location>
</feature>
<evidence type="ECO:0000256" key="7">
    <source>
        <dbReference type="SAM" id="Phobius"/>
    </source>
</evidence>
<dbReference type="PANTHER" id="PTHR34220:SF7">
    <property type="entry name" value="SENSOR HISTIDINE KINASE YPDA"/>
    <property type="match status" value="1"/>
</dbReference>
<dbReference type="InterPro" id="IPR003594">
    <property type="entry name" value="HATPase_dom"/>
</dbReference>
<organism evidence="9 10">
    <name type="scientific">Cohnella hongkongensis</name>
    <dbReference type="NCBI Taxonomy" id="178337"/>
    <lineage>
        <taxon>Bacteria</taxon>
        <taxon>Bacillati</taxon>
        <taxon>Bacillota</taxon>
        <taxon>Bacilli</taxon>
        <taxon>Bacillales</taxon>
        <taxon>Paenibacillaceae</taxon>
        <taxon>Cohnella</taxon>
    </lineage>
</organism>
<dbReference type="Pfam" id="PF02518">
    <property type="entry name" value="HATPase_c"/>
    <property type="match status" value="1"/>
</dbReference>
<dbReference type="PANTHER" id="PTHR34220">
    <property type="entry name" value="SENSOR HISTIDINE KINASE YPDA"/>
    <property type="match status" value="1"/>
</dbReference>
<dbReference type="PROSITE" id="PS50885">
    <property type="entry name" value="HAMP"/>
    <property type="match status" value="1"/>
</dbReference>
<evidence type="ECO:0000256" key="4">
    <source>
        <dbReference type="ARBA" id="ARBA00022679"/>
    </source>
</evidence>
<dbReference type="GO" id="GO:0004673">
    <property type="term" value="F:protein histidine kinase activity"/>
    <property type="evidence" value="ECO:0007669"/>
    <property type="project" value="UniProtKB-EC"/>
</dbReference>
<evidence type="ECO:0000256" key="2">
    <source>
        <dbReference type="ARBA" id="ARBA00022475"/>
    </source>
</evidence>
<dbReference type="EC" id="2.7.13.3" evidence="9"/>
<dbReference type="InterPro" id="IPR003660">
    <property type="entry name" value="HAMP_dom"/>
</dbReference>
<keyword evidence="2" id="KW-1003">Cell membrane</keyword>
<keyword evidence="3" id="KW-0597">Phosphoprotein</keyword>
<feature type="domain" description="HAMP" evidence="8">
    <location>
        <begin position="308"/>
        <end position="360"/>
    </location>
</feature>
<comment type="subcellular location">
    <subcellularLocation>
        <location evidence="1">Cell membrane</location>
        <topology evidence="1">Multi-pass membrane protein</topology>
    </subcellularLocation>
</comment>
<name>A0ABV9FB14_9BACL</name>
<sequence length="582" mass="67097">MHHRWNTFSKMVVLIALLILPLVLIYSYSNSVSVNTIRQELQEKNLNRLSFFTNQVDTIIDQLSIMSIIVSKDPSVRKLGEADRLLDSYEQVQAQEDVVQKLGLLSVTSSWKNTLIVYLPRTKQSISNDYFSSYDDDYLRAQTAKSWTYRPAGSMGEEGYFSKVQFSPLLVNRSLLEADAVVEVRFAESNMIRMLSEYKNEARSGSSFFYRKGDEPIGEPGPAQTATLEISAYLDEQELDEAGYRTIDIGEDHYLVSYVRSRSLGWYAIDYLPLKQVLQPIVKSRNLFYGALALILLFGLIATLVLYRQVQKPIMLLVRGVQKIQTGSYSHRLSYRPRNEFEFLFAKFNEMTEEIQRLLEKVYVENIRFREAKLKHLQSQISPHFLSNCLFFAKNMIAVDDKQAATDMIMNLADYFRYITKLEHTMTTLREELALIENYLTIQNLRIQRFHYEIDVPDAMKELKIPRLMIQPIVENAIVHGIEKSERYGIIRISGEERDGEYRVTIDDNGQGVTEETVRSLRKRAAGPLDQENGCGLWNVHQRLSYQYDAHSGLIIELSPLGGLRVVVHWPSAPERETEEGD</sequence>
<keyword evidence="10" id="KW-1185">Reference proteome</keyword>